<evidence type="ECO:0000256" key="3">
    <source>
        <dbReference type="ARBA" id="ARBA00022989"/>
    </source>
</evidence>
<dbReference type="PROSITE" id="PS50929">
    <property type="entry name" value="ABC_TM1F"/>
    <property type="match status" value="1"/>
</dbReference>
<keyword evidence="3 5" id="KW-1133">Transmembrane helix</keyword>
<evidence type="ECO:0000259" key="6">
    <source>
        <dbReference type="PROSITE" id="PS50929"/>
    </source>
</evidence>
<dbReference type="Gene3D" id="1.20.1560.10">
    <property type="entry name" value="ABC transporter type 1, transmembrane domain"/>
    <property type="match status" value="1"/>
</dbReference>
<organism evidence="7 8">
    <name type="scientific">Meridianimarinicoccus marinus</name>
    <dbReference type="NCBI Taxonomy" id="3231483"/>
    <lineage>
        <taxon>Bacteria</taxon>
        <taxon>Pseudomonadati</taxon>
        <taxon>Pseudomonadota</taxon>
        <taxon>Alphaproteobacteria</taxon>
        <taxon>Rhodobacterales</taxon>
        <taxon>Paracoccaceae</taxon>
        <taxon>Meridianimarinicoccus</taxon>
    </lineage>
</organism>
<evidence type="ECO:0000256" key="4">
    <source>
        <dbReference type="ARBA" id="ARBA00023136"/>
    </source>
</evidence>
<dbReference type="InterPro" id="IPR011527">
    <property type="entry name" value="ABC1_TM_dom"/>
</dbReference>
<evidence type="ECO:0000256" key="5">
    <source>
        <dbReference type="SAM" id="Phobius"/>
    </source>
</evidence>
<dbReference type="Proteomes" id="UP001553161">
    <property type="component" value="Unassembled WGS sequence"/>
</dbReference>
<accession>A0ABV3LBZ6</accession>
<feature type="transmembrane region" description="Helical" evidence="5">
    <location>
        <begin position="61"/>
        <end position="83"/>
    </location>
</feature>
<dbReference type="Pfam" id="PF00664">
    <property type="entry name" value="ABC_membrane"/>
    <property type="match status" value="1"/>
</dbReference>
<dbReference type="EMBL" id="JBFBVU010000129">
    <property type="protein sequence ID" value="MEV8469085.1"/>
    <property type="molecule type" value="Genomic_DNA"/>
</dbReference>
<name>A0ABV3LBZ6_9RHOB</name>
<evidence type="ECO:0000256" key="2">
    <source>
        <dbReference type="ARBA" id="ARBA00022692"/>
    </source>
</evidence>
<keyword evidence="4 5" id="KW-0472">Membrane</keyword>
<reference evidence="7 8" key="1">
    <citation type="submission" date="2024-07" db="EMBL/GenBank/DDBJ databases">
        <authorList>
            <person name="Kang M."/>
        </authorList>
    </citation>
    <scope>NUCLEOTIDE SEQUENCE [LARGE SCALE GENOMIC DNA]</scope>
    <source>
        <strain evidence="7 8">DFM31</strain>
    </source>
</reference>
<comment type="caution">
    <text evidence="7">The sequence shown here is derived from an EMBL/GenBank/DDBJ whole genome shotgun (WGS) entry which is preliminary data.</text>
</comment>
<proteinExistence type="predicted"/>
<gene>
    <name evidence="7" type="ORF">AB0T83_20410</name>
</gene>
<keyword evidence="2 5" id="KW-0812">Transmembrane</keyword>
<feature type="domain" description="ABC transmembrane type-1" evidence="6">
    <location>
        <begin position="1"/>
        <end position="84"/>
    </location>
</feature>
<dbReference type="SUPFAM" id="SSF90123">
    <property type="entry name" value="ABC transporter transmembrane region"/>
    <property type="match status" value="1"/>
</dbReference>
<evidence type="ECO:0000313" key="8">
    <source>
        <dbReference type="Proteomes" id="UP001553161"/>
    </source>
</evidence>
<feature type="non-terminal residue" evidence="7">
    <location>
        <position position="84"/>
    </location>
</feature>
<keyword evidence="8" id="KW-1185">Reference proteome</keyword>
<evidence type="ECO:0000256" key="1">
    <source>
        <dbReference type="ARBA" id="ARBA00004651"/>
    </source>
</evidence>
<comment type="subcellular location">
    <subcellularLocation>
        <location evidence="1">Cell membrane</location>
        <topology evidence="1">Multi-pass membrane protein</topology>
    </subcellularLocation>
</comment>
<evidence type="ECO:0000313" key="7">
    <source>
        <dbReference type="EMBL" id="MEV8469085.1"/>
    </source>
</evidence>
<dbReference type="InterPro" id="IPR036640">
    <property type="entry name" value="ABC1_TM_sf"/>
</dbReference>
<protein>
    <submittedName>
        <fullName evidence="7">ABC transporter transmembrane domain-containing protein</fullName>
    </submittedName>
</protein>
<sequence length="84" mass="9589">MPVFDGIRTQISNINGRLNESLQGMALIQAFRQEKAFAEKFEQDNQRWFEFRTKSIAIDSLMLLPLTRLVSILTAAGIVAWFAN</sequence>